<organism evidence="1">
    <name type="scientific">Octopus bimaculoides</name>
    <name type="common">California two-spotted octopus</name>
    <dbReference type="NCBI Taxonomy" id="37653"/>
    <lineage>
        <taxon>Eukaryota</taxon>
        <taxon>Metazoa</taxon>
        <taxon>Spiralia</taxon>
        <taxon>Lophotrochozoa</taxon>
        <taxon>Mollusca</taxon>
        <taxon>Cephalopoda</taxon>
        <taxon>Coleoidea</taxon>
        <taxon>Octopodiformes</taxon>
        <taxon>Octopoda</taxon>
        <taxon>Incirrata</taxon>
        <taxon>Octopodidae</taxon>
        <taxon>Octopus</taxon>
    </lineage>
</organism>
<reference evidence="1" key="1">
    <citation type="submission" date="2015-07" db="EMBL/GenBank/DDBJ databases">
        <title>MeaNS - Measles Nucleotide Surveillance Program.</title>
        <authorList>
            <person name="Tran T."/>
            <person name="Druce J."/>
        </authorList>
    </citation>
    <scope>NUCLEOTIDE SEQUENCE</scope>
    <source>
        <strain evidence="1">UCB-OBI-ISO-001</strain>
        <tissue evidence="1">Gonad</tissue>
    </source>
</reference>
<gene>
    <name evidence="1" type="ORF">OCBIM_22022653mg</name>
</gene>
<proteinExistence type="predicted"/>
<sequence length="78" mass="8313">MEVSVSLVKCFWKENASSAVLLSSGMERLDCATDVILVAYGTLCVLTHVKGCCSACDCLVDRCLHSDGPVGCQGPPYR</sequence>
<dbReference type="AlphaFoldDB" id="A0A0L8H5Q9"/>
<accession>A0A0L8H5Q9</accession>
<protein>
    <submittedName>
        <fullName evidence="1">Uncharacterized protein</fullName>
    </submittedName>
</protein>
<name>A0A0L8H5Q9_OCTBM</name>
<dbReference type="EMBL" id="KQ419277">
    <property type="protein sequence ID" value="KOF84105.1"/>
    <property type="molecule type" value="Genomic_DNA"/>
</dbReference>
<evidence type="ECO:0000313" key="1">
    <source>
        <dbReference type="EMBL" id="KOF84105.1"/>
    </source>
</evidence>